<sequence>MIVAGLVAVVVAVVVFGVGLVVRGLVAPLRRTGARAGDAPAGDVAILLVARDRADRIGGAVASAAETGVPVFVVSDGSTDPTAERAFEHGAEVVETLRPLGPGGSVLAGVQSFRLAERYAFVLVLDVDVRLDPSYLTATLPLFGDAGVAAVEARVTGPGLLGRYLARTYALSRLGGRGRTVAPSSVTHAAPGVARLYRTEVLERLELDLPPPSVPNFDAMLQIYRDHLGRVVLSPGPPAVLLPPAPAGGRALSALARYREARRAMLVGADAAVRRRPPRWDRQGLGLRARLGERLGTALFVVAVLVAAVAGAGLAVAGRPVTVLDPRYLLGGFLVGDYLRTIAVTRRLPLAALAFPLLRVVDAVDVLRVTVRPRVLAWAAPVVVGVAVVVRVAVATATLPASAAERALADAGYRMVTGLAGTSLPAPLTVTKAHLNVYAVITDPFGRHLDVLTGARELSVLAAAVVVGGLIAICAALRVHPLLTAAVLVAFAAPGPVVAVFGAVGPGVVAAGWLAVALAVAVHVARERHEGWHPAFGVSGVFGLVALLVALATVPLLVAPLAVGVAVWLWFLDFERHDPHTTWRRPAIGVVVLGACVVGALWPTGLLLTPTGPVADHRTSLLVALTAVAVIGVAVPKTWPAVAATLTGLGLAIGFGPDADALLPATVVGAAITGVLVLDAVLAWRPSVATGLTTAVAAAAVAGLLVVPPVAPRPDHTALAAWVTRELDDGATITASNAVWADLHRDFVRLGRPNAVREGAGPLVVTTGRGRGFVLGRFGTLTLLAADIDRTYLDPTERATAGRQLATNIRLHASGPVRAALRAGHVDLRVMAVLAALCAEHEITLVTTENSPVERGNGLPERTVVVTAVDGRSVTDQRTAQPLLDWLRTQREPFAPADTRSTPRGLVLRWRLPDIFENTTR</sequence>
<feature type="transmembrane region" description="Helical" evidence="1">
    <location>
        <begin position="458"/>
        <end position="477"/>
    </location>
</feature>
<feature type="transmembrane region" description="Helical" evidence="1">
    <location>
        <begin position="507"/>
        <end position="525"/>
    </location>
</feature>
<dbReference type="AlphaFoldDB" id="A0A4V3FRN7"/>
<evidence type="ECO:0000259" key="2">
    <source>
        <dbReference type="Pfam" id="PF00535"/>
    </source>
</evidence>
<dbReference type="InterPro" id="IPR029044">
    <property type="entry name" value="Nucleotide-diphossugar_trans"/>
</dbReference>
<keyword evidence="1" id="KW-1133">Transmembrane helix</keyword>
<feature type="transmembrane region" description="Helical" evidence="1">
    <location>
        <begin position="375"/>
        <end position="394"/>
    </location>
</feature>
<feature type="transmembrane region" description="Helical" evidence="1">
    <location>
        <begin position="691"/>
        <end position="711"/>
    </location>
</feature>
<feature type="transmembrane region" description="Helical" evidence="1">
    <location>
        <begin position="298"/>
        <end position="318"/>
    </location>
</feature>
<feature type="domain" description="Glycosyltransferase 2-like" evidence="2">
    <location>
        <begin position="46"/>
        <end position="205"/>
    </location>
</feature>
<accession>A0A4V3FRN7</accession>
<dbReference type="Pfam" id="PF00535">
    <property type="entry name" value="Glycos_transf_2"/>
    <property type="match status" value="1"/>
</dbReference>
<keyword evidence="1" id="KW-0472">Membrane</keyword>
<dbReference type="InterPro" id="IPR001173">
    <property type="entry name" value="Glyco_trans_2-like"/>
</dbReference>
<keyword evidence="3" id="KW-0808">Transferase</keyword>
<dbReference type="Gene3D" id="3.90.550.10">
    <property type="entry name" value="Spore Coat Polysaccharide Biosynthesis Protein SpsA, Chain A"/>
    <property type="match status" value="1"/>
</dbReference>
<evidence type="ECO:0000313" key="4">
    <source>
        <dbReference type="Proteomes" id="UP000294927"/>
    </source>
</evidence>
<feature type="transmembrane region" description="Helical" evidence="1">
    <location>
        <begin position="537"/>
        <end position="570"/>
    </location>
</feature>
<dbReference type="EMBL" id="SOCP01000014">
    <property type="protein sequence ID" value="TDV44291.1"/>
    <property type="molecule type" value="Genomic_DNA"/>
</dbReference>
<feature type="transmembrane region" description="Helical" evidence="1">
    <location>
        <begin position="590"/>
        <end position="609"/>
    </location>
</feature>
<feature type="transmembrane region" description="Helical" evidence="1">
    <location>
        <begin position="621"/>
        <end position="642"/>
    </location>
</feature>
<protein>
    <submittedName>
        <fullName evidence="3">Cellulose synthase/poly-beta-1,6-N-acetylglucosamine synthase-like glycosyltransferase</fullName>
    </submittedName>
</protein>
<dbReference type="RefSeq" id="WP_133906716.1">
    <property type="nucleotide sequence ID" value="NZ_SOCP01000014.1"/>
</dbReference>
<dbReference type="Proteomes" id="UP000294927">
    <property type="component" value="Unassembled WGS sequence"/>
</dbReference>
<gene>
    <name evidence="3" type="ORF">CLV71_114201</name>
</gene>
<comment type="caution">
    <text evidence="3">The sequence shown here is derived from an EMBL/GenBank/DDBJ whole genome shotgun (WGS) entry which is preliminary data.</text>
</comment>
<dbReference type="GO" id="GO:0016740">
    <property type="term" value="F:transferase activity"/>
    <property type="evidence" value="ECO:0007669"/>
    <property type="project" value="UniProtKB-KW"/>
</dbReference>
<evidence type="ECO:0000256" key="1">
    <source>
        <dbReference type="SAM" id="Phobius"/>
    </source>
</evidence>
<dbReference type="SUPFAM" id="SSF53448">
    <property type="entry name" value="Nucleotide-diphospho-sugar transferases"/>
    <property type="match status" value="1"/>
</dbReference>
<name>A0A4V3FRN7_9PSEU</name>
<proteinExistence type="predicted"/>
<feature type="transmembrane region" description="Helical" evidence="1">
    <location>
        <begin position="6"/>
        <end position="26"/>
    </location>
</feature>
<evidence type="ECO:0000313" key="3">
    <source>
        <dbReference type="EMBL" id="TDV44291.1"/>
    </source>
</evidence>
<feature type="transmembrane region" description="Helical" evidence="1">
    <location>
        <begin position="662"/>
        <end position="684"/>
    </location>
</feature>
<dbReference type="OrthoDB" id="9810303at2"/>
<organism evidence="3 4">
    <name type="scientific">Actinophytocola oryzae</name>
    <dbReference type="NCBI Taxonomy" id="502181"/>
    <lineage>
        <taxon>Bacteria</taxon>
        <taxon>Bacillati</taxon>
        <taxon>Actinomycetota</taxon>
        <taxon>Actinomycetes</taxon>
        <taxon>Pseudonocardiales</taxon>
        <taxon>Pseudonocardiaceae</taxon>
    </lineage>
</organism>
<keyword evidence="1" id="KW-0812">Transmembrane</keyword>
<feature type="transmembrane region" description="Helical" evidence="1">
    <location>
        <begin position="482"/>
        <end position="501"/>
    </location>
</feature>
<keyword evidence="4" id="KW-1185">Reference proteome</keyword>
<reference evidence="3 4" key="1">
    <citation type="submission" date="2019-03" db="EMBL/GenBank/DDBJ databases">
        <title>Genomic Encyclopedia of Archaeal and Bacterial Type Strains, Phase II (KMG-II): from individual species to whole genera.</title>
        <authorList>
            <person name="Goeker M."/>
        </authorList>
    </citation>
    <scope>NUCLEOTIDE SEQUENCE [LARGE SCALE GENOMIC DNA]</scope>
    <source>
        <strain evidence="3 4">DSM 45499</strain>
    </source>
</reference>